<dbReference type="KEGG" id="cpa:CP_0502"/>
<dbReference type="AlphaFoldDB" id="Q9K259"/>
<gene>
    <name evidence="1" type="ordered locus">CP_0502</name>
</gene>
<evidence type="ECO:0000313" key="1">
    <source>
        <dbReference type="EMBL" id="AAF38331.1"/>
    </source>
</evidence>
<accession>Q9K259</accession>
<dbReference type="PIR" id="B81570">
    <property type="entry name" value="B81570"/>
</dbReference>
<proteinExistence type="predicted"/>
<dbReference type="EMBL" id="AE002161">
    <property type="protein sequence ID" value="AAF38331.1"/>
    <property type="molecule type" value="Genomic_DNA"/>
</dbReference>
<reference evidence="1 2" key="1">
    <citation type="journal article" date="2000" name="Nucleic Acids Res.">
        <title>Genome sequences of Chlamydia trachomatis MoPn and Chlamydia pneumoniae AR39.</title>
        <authorList>
            <person name="Read T.D."/>
            <person name="Brunham R.C."/>
            <person name="Shen C."/>
            <person name="Gill S.R."/>
            <person name="Heidelberg J.F."/>
            <person name="White O."/>
            <person name="Hickey E.K."/>
            <person name="Peterson J.D."/>
            <person name="Utterback T.R."/>
            <person name="Berry K.J."/>
            <person name="Bass S."/>
            <person name="Linher K.D."/>
            <person name="Weidman J.F."/>
            <person name="Khouri H.M."/>
            <person name="Craven B."/>
            <person name="Bowman C."/>
            <person name="Dodson R.J."/>
            <person name="Gwinn M.L."/>
            <person name="Nelson W.C."/>
            <person name="DeBoy R.T."/>
            <person name="Kolonay J.F."/>
            <person name="McClarty G."/>
            <person name="Salzberg S.L."/>
            <person name="Eisen J.A."/>
            <person name="Fraser C.M."/>
        </authorList>
    </citation>
    <scope>NUCLEOTIDE SEQUENCE [LARGE SCALE GENOMIC DNA]</scope>
    <source>
        <strain evidence="1 2">AR39</strain>
    </source>
</reference>
<dbReference type="Proteomes" id="UP000000583">
    <property type="component" value="Chromosome"/>
</dbReference>
<evidence type="ECO:0000313" key="2">
    <source>
        <dbReference type="Proteomes" id="UP000000583"/>
    </source>
</evidence>
<sequence>MKCIPNSYKFYIRSLRIQDIEEKEVGVAGFEPTYP</sequence>
<organism evidence="1 2">
    <name type="scientific">Chlamydia pneumoniae</name>
    <name type="common">Chlamydophila pneumoniae</name>
    <dbReference type="NCBI Taxonomy" id="83558"/>
    <lineage>
        <taxon>Bacteria</taxon>
        <taxon>Pseudomonadati</taxon>
        <taxon>Chlamydiota</taxon>
        <taxon>Chlamydiia</taxon>
        <taxon>Chlamydiales</taxon>
        <taxon>Chlamydiaceae</taxon>
        <taxon>Chlamydia/Chlamydophila group</taxon>
        <taxon>Chlamydia</taxon>
    </lineage>
</organism>
<protein>
    <submittedName>
        <fullName evidence="1">Uncharacterized protein</fullName>
    </submittedName>
</protein>
<name>Q9K259_CHLPN</name>